<keyword evidence="1" id="KW-1133">Transmembrane helix</keyword>
<keyword evidence="3" id="KW-1185">Reference proteome</keyword>
<protein>
    <recommendedName>
        <fullName evidence="4">Minor capsid protein</fullName>
    </recommendedName>
</protein>
<dbReference type="EMBL" id="CALYLK010000002">
    <property type="protein sequence ID" value="CAH8199677.1"/>
    <property type="molecule type" value="Genomic_DNA"/>
</dbReference>
<feature type="transmembrane region" description="Helical" evidence="1">
    <location>
        <begin position="405"/>
        <end position="423"/>
    </location>
</feature>
<keyword evidence="1" id="KW-0812">Transmembrane</keyword>
<proteinExistence type="predicted"/>
<sequence length="427" mass="46227">MRSAINTALFIFTLMIFFLYSAVALSEPLCPIGIETESNSWIWSKYGKKPYICVRSCRYNTIAPVCILELDSCTSAFASTGDVCDDPDGMISGGELPEPIPPEPDTPASSIITNMPDNVLSGYDYGKSFKGVARVAGIGVLRLEEIRDLGTESNRNIADIRSATRTTNGNLNSLKNTLNFIQTNSELSSVSTKSTSDWLARIYNEQLLGGGGGGGGLPDDQFNDLMGNIGSLHGSIYGAANSLQSTLRSELNITTMRAGFNKDEIVSAINNISSGGDNTNVINAINSQTGELKTGIDSLGKGIDKLNDFFDDGSFVSRPYEGEINFESLKLYDQSLLDSVTNDIEDLRVKYDEQLKEFKSIFSLDVSQLQSGQYKEHSLDFILPNGLRLNLKSGVLPALIDQANLIAAIILFIASLIAARAIFGGRK</sequence>
<evidence type="ECO:0000313" key="2">
    <source>
        <dbReference type="EMBL" id="CAH8199677.1"/>
    </source>
</evidence>
<reference evidence="2" key="1">
    <citation type="submission" date="2022-06" db="EMBL/GenBank/DDBJ databases">
        <authorList>
            <person name="Goudenege D."/>
            <person name="Le Roux F."/>
        </authorList>
    </citation>
    <scope>NUCLEOTIDE SEQUENCE</scope>
    <source>
        <strain evidence="2">12-063</strain>
    </source>
</reference>
<keyword evidence="1" id="KW-0472">Membrane</keyword>
<accession>A0ABM9FJL4</accession>
<dbReference type="Proteomes" id="UP001152658">
    <property type="component" value="Unassembled WGS sequence"/>
</dbReference>
<name>A0ABM9FJL4_9VIBR</name>
<dbReference type="RefSeq" id="WP_168787057.1">
    <property type="nucleotide sequence ID" value="NZ_CALYLF010000030.1"/>
</dbReference>
<organism evidence="2 3">
    <name type="scientific">Vibrio aestuarianus</name>
    <dbReference type="NCBI Taxonomy" id="28171"/>
    <lineage>
        <taxon>Bacteria</taxon>
        <taxon>Pseudomonadati</taxon>
        <taxon>Pseudomonadota</taxon>
        <taxon>Gammaproteobacteria</taxon>
        <taxon>Vibrionales</taxon>
        <taxon>Vibrionaceae</taxon>
        <taxon>Vibrio</taxon>
    </lineage>
</organism>
<evidence type="ECO:0000313" key="3">
    <source>
        <dbReference type="Proteomes" id="UP001152658"/>
    </source>
</evidence>
<evidence type="ECO:0008006" key="4">
    <source>
        <dbReference type="Google" id="ProtNLM"/>
    </source>
</evidence>
<comment type="caution">
    <text evidence="2">The sequence shown here is derived from an EMBL/GenBank/DDBJ whole genome shotgun (WGS) entry which is preliminary data.</text>
</comment>
<gene>
    <name evidence="2" type="ORF">VAE063_1010335</name>
</gene>
<evidence type="ECO:0000256" key="1">
    <source>
        <dbReference type="SAM" id="Phobius"/>
    </source>
</evidence>